<evidence type="ECO:0000313" key="2">
    <source>
        <dbReference type="EMBL" id="KAH9636110.1"/>
    </source>
</evidence>
<reference evidence="2" key="1">
    <citation type="journal article" date="2021" name="G3 (Bethesda)">
        <title>Genome and transcriptome analysis of the beet armyworm Spodoptera exigua reveals targets for pest control. .</title>
        <authorList>
            <person name="Simon S."/>
            <person name="Breeschoten T."/>
            <person name="Jansen H.J."/>
            <person name="Dirks R.P."/>
            <person name="Schranz M.E."/>
            <person name="Ros V.I.D."/>
        </authorList>
    </citation>
    <scope>NUCLEOTIDE SEQUENCE</scope>
    <source>
        <strain evidence="2">TB_SE_WUR_2020</strain>
    </source>
</reference>
<organism evidence="2 3">
    <name type="scientific">Spodoptera exigua</name>
    <name type="common">Beet armyworm</name>
    <name type="synonym">Noctua fulgens</name>
    <dbReference type="NCBI Taxonomy" id="7107"/>
    <lineage>
        <taxon>Eukaryota</taxon>
        <taxon>Metazoa</taxon>
        <taxon>Ecdysozoa</taxon>
        <taxon>Arthropoda</taxon>
        <taxon>Hexapoda</taxon>
        <taxon>Insecta</taxon>
        <taxon>Pterygota</taxon>
        <taxon>Neoptera</taxon>
        <taxon>Endopterygota</taxon>
        <taxon>Lepidoptera</taxon>
        <taxon>Glossata</taxon>
        <taxon>Ditrysia</taxon>
        <taxon>Noctuoidea</taxon>
        <taxon>Noctuidae</taxon>
        <taxon>Amphipyrinae</taxon>
        <taxon>Spodoptera</taxon>
    </lineage>
</organism>
<dbReference type="Proteomes" id="UP000814243">
    <property type="component" value="Unassembled WGS sequence"/>
</dbReference>
<proteinExistence type="predicted"/>
<evidence type="ECO:0000256" key="1">
    <source>
        <dbReference type="SAM" id="MobiDB-lite"/>
    </source>
</evidence>
<protein>
    <submittedName>
        <fullName evidence="2">Uncharacterized protein</fullName>
    </submittedName>
</protein>
<accession>A0A922SFT1</accession>
<sequence length="107" mass="12181">MIVKNHDDGIFAKLCSSERYAHCSCQDDQGKLPWSEFALTLNNNRSSLQRITPAQQLPPSASIRAWETVPPSAPRIRRESAKQRNALDLQRQQRNRQAVDVYAGQFT</sequence>
<feature type="non-terminal residue" evidence="2">
    <location>
        <position position="1"/>
    </location>
</feature>
<comment type="caution">
    <text evidence="2">The sequence shown here is derived from an EMBL/GenBank/DDBJ whole genome shotgun (WGS) entry which is preliminary data.</text>
</comment>
<gene>
    <name evidence="2" type="ORF">HF086_008410</name>
</gene>
<feature type="region of interest" description="Disordered" evidence="1">
    <location>
        <begin position="69"/>
        <end position="107"/>
    </location>
</feature>
<name>A0A922SFT1_SPOEX</name>
<evidence type="ECO:0000313" key="3">
    <source>
        <dbReference type="Proteomes" id="UP000814243"/>
    </source>
</evidence>
<dbReference type="EMBL" id="JACEFF010000514">
    <property type="protein sequence ID" value="KAH9636110.1"/>
    <property type="molecule type" value="Genomic_DNA"/>
</dbReference>
<dbReference type="AlphaFoldDB" id="A0A922SFT1"/>